<dbReference type="AlphaFoldDB" id="A0A439DZN4"/>
<proteinExistence type="predicted"/>
<evidence type="ECO:0000256" key="1">
    <source>
        <dbReference type="SAM" id="MobiDB-lite"/>
    </source>
</evidence>
<evidence type="ECO:0000313" key="2">
    <source>
        <dbReference type="EMBL" id="RWA23226.1"/>
    </source>
</evidence>
<gene>
    <name evidence="2" type="ORF">MELE44368_11165</name>
</gene>
<keyword evidence="3" id="KW-1185">Reference proteome</keyword>
<feature type="compositionally biased region" description="Basic and acidic residues" evidence="1">
    <location>
        <begin position="21"/>
        <end position="40"/>
    </location>
</feature>
<dbReference type="EMBL" id="ATDN01000002">
    <property type="protein sequence ID" value="RWA23226.1"/>
    <property type="molecule type" value="Genomic_DNA"/>
</dbReference>
<organism evidence="2 3">
    <name type="scientific">Mycolicibacterium elephantis DSM 44368</name>
    <dbReference type="NCBI Taxonomy" id="1335622"/>
    <lineage>
        <taxon>Bacteria</taxon>
        <taxon>Bacillati</taxon>
        <taxon>Actinomycetota</taxon>
        <taxon>Actinomycetes</taxon>
        <taxon>Mycobacteriales</taxon>
        <taxon>Mycobacteriaceae</taxon>
        <taxon>Mycolicibacterium</taxon>
    </lineage>
</organism>
<sequence>MKFPTRNGSAIGELLSSAVGEDQHEHTSDSPIRSHIERVGDGITGHTGRRRRISSYGAGRQVRAFSGTGHNGTLVIYEALGLPSARRDRKT</sequence>
<feature type="region of interest" description="Disordered" evidence="1">
    <location>
        <begin position="1"/>
        <end position="50"/>
    </location>
</feature>
<accession>A0A439DZN4</accession>
<comment type="caution">
    <text evidence="2">The sequence shown here is derived from an EMBL/GenBank/DDBJ whole genome shotgun (WGS) entry which is preliminary data.</text>
</comment>
<dbReference type="Proteomes" id="UP000287177">
    <property type="component" value="Unassembled WGS sequence"/>
</dbReference>
<name>A0A439DZN4_9MYCO</name>
<protein>
    <submittedName>
        <fullName evidence="2">Uncharacterized protein</fullName>
    </submittedName>
</protein>
<reference evidence="2 3" key="1">
    <citation type="submission" date="2013-06" db="EMBL/GenBank/DDBJ databases">
        <title>The draft sequence of the Mycobacterium elephantis genome.</title>
        <authorList>
            <person name="Pettersson F.B."/>
            <person name="Das S."/>
            <person name="Dasgupta S."/>
            <person name="Bhattacharya A."/>
            <person name="Kirsebom L.A."/>
        </authorList>
    </citation>
    <scope>NUCLEOTIDE SEQUENCE [LARGE SCALE GENOMIC DNA]</scope>
    <source>
        <strain evidence="2 3">DSM 44368</strain>
    </source>
</reference>
<evidence type="ECO:0000313" key="3">
    <source>
        <dbReference type="Proteomes" id="UP000287177"/>
    </source>
</evidence>